<dbReference type="AlphaFoldDB" id="B4I746"/>
<proteinExistence type="predicted"/>
<dbReference type="Proteomes" id="UP000001292">
    <property type="component" value="Unassembled WGS sequence"/>
</dbReference>
<keyword evidence="2" id="KW-1185">Reference proteome</keyword>
<evidence type="ECO:0000313" key="1">
    <source>
        <dbReference type="EMBL" id="EDW56144.1"/>
    </source>
</evidence>
<organism evidence="2">
    <name type="scientific">Drosophila sechellia</name>
    <name type="common">Fruit fly</name>
    <dbReference type="NCBI Taxonomy" id="7238"/>
    <lineage>
        <taxon>Eukaryota</taxon>
        <taxon>Metazoa</taxon>
        <taxon>Ecdysozoa</taxon>
        <taxon>Arthropoda</taxon>
        <taxon>Hexapoda</taxon>
        <taxon>Insecta</taxon>
        <taxon>Pterygota</taxon>
        <taxon>Neoptera</taxon>
        <taxon>Endopterygota</taxon>
        <taxon>Diptera</taxon>
        <taxon>Brachycera</taxon>
        <taxon>Muscomorpha</taxon>
        <taxon>Ephydroidea</taxon>
        <taxon>Drosophilidae</taxon>
        <taxon>Drosophila</taxon>
        <taxon>Sophophora</taxon>
    </lineage>
</organism>
<accession>B4I746</accession>
<reference evidence="1 2" key="1">
    <citation type="journal article" date="2007" name="Nature">
        <title>Evolution of genes and genomes on the Drosophila phylogeny.</title>
        <authorList>
            <consortium name="Drosophila 12 Genomes Consortium"/>
            <person name="Clark A.G."/>
            <person name="Eisen M.B."/>
            <person name="Smith D.R."/>
            <person name="Bergman C.M."/>
            <person name="Oliver B."/>
            <person name="Markow T.A."/>
            <person name="Kaufman T.C."/>
            <person name="Kellis M."/>
            <person name="Gelbart W."/>
            <person name="Iyer V.N."/>
            <person name="Pollard D.A."/>
            <person name="Sackton T.B."/>
            <person name="Larracuente A.M."/>
            <person name="Singh N.D."/>
            <person name="Abad J.P."/>
            <person name="Abt D.N."/>
            <person name="Adryan B."/>
            <person name="Aguade M."/>
            <person name="Akashi H."/>
            <person name="Anderson W.W."/>
            <person name="Aquadro C.F."/>
            <person name="Ardell D.H."/>
            <person name="Arguello R."/>
            <person name="Artieri C.G."/>
            <person name="Barbash D.A."/>
            <person name="Barker D."/>
            <person name="Barsanti P."/>
            <person name="Batterham P."/>
            <person name="Batzoglou S."/>
            <person name="Begun D."/>
            <person name="Bhutkar A."/>
            <person name="Blanco E."/>
            <person name="Bosak S.A."/>
            <person name="Bradley R.K."/>
            <person name="Brand A.D."/>
            <person name="Brent M.R."/>
            <person name="Brooks A.N."/>
            <person name="Brown R.H."/>
            <person name="Butlin R.K."/>
            <person name="Caggese C."/>
            <person name="Calvi B.R."/>
            <person name="Bernardo de Carvalho A."/>
            <person name="Caspi A."/>
            <person name="Castrezana S."/>
            <person name="Celniker S.E."/>
            <person name="Chang J.L."/>
            <person name="Chapple C."/>
            <person name="Chatterji S."/>
            <person name="Chinwalla A."/>
            <person name="Civetta A."/>
            <person name="Clifton S.W."/>
            <person name="Comeron J.M."/>
            <person name="Costello J.C."/>
            <person name="Coyne J.A."/>
            <person name="Daub J."/>
            <person name="David R.G."/>
            <person name="Delcher A.L."/>
            <person name="Delehaunty K."/>
            <person name="Do C.B."/>
            <person name="Ebling H."/>
            <person name="Edwards K."/>
            <person name="Eickbush T."/>
            <person name="Evans J.D."/>
            <person name="Filipski A."/>
            <person name="Findeiss S."/>
            <person name="Freyhult E."/>
            <person name="Fulton L."/>
            <person name="Fulton R."/>
            <person name="Garcia A.C."/>
            <person name="Gardiner A."/>
            <person name="Garfield D.A."/>
            <person name="Garvin B.E."/>
            <person name="Gibson G."/>
            <person name="Gilbert D."/>
            <person name="Gnerre S."/>
            <person name="Godfrey J."/>
            <person name="Good R."/>
            <person name="Gotea V."/>
            <person name="Gravely B."/>
            <person name="Greenberg A.J."/>
            <person name="Griffiths-Jones S."/>
            <person name="Gross S."/>
            <person name="Guigo R."/>
            <person name="Gustafson E.A."/>
            <person name="Haerty W."/>
            <person name="Hahn M.W."/>
            <person name="Halligan D.L."/>
            <person name="Halpern A.L."/>
            <person name="Halter G.M."/>
            <person name="Han M.V."/>
            <person name="Heger A."/>
            <person name="Hillier L."/>
            <person name="Hinrichs A.S."/>
            <person name="Holmes I."/>
            <person name="Hoskins R.A."/>
            <person name="Hubisz M.J."/>
            <person name="Hultmark D."/>
            <person name="Huntley M.A."/>
            <person name="Jaffe D.B."/>
            <person name="Jagadeeshan S."/>
            <person name="Jeck W.R."/>
            <person name="Johnson J."/>
            <person name="Jones C.D."/>
            <person name="Jordan W.C."/>
            <person name="Karpen G.H."/>
            <person name="Kataoka E."/>
            <person name="Keightley P.D."/>
            <person name="Kheradpour P."/>
            <person name="Kirkness E.F."/>
            <person name="Koerich L.B."/>
            <person name="Kristiansen K."/>
            <person name="Kudrna D."/>
            <person name="Kulathinal R.J."/>
            <person name="Kumar S."/>
            <person name="Kwok R."/>
            <person name="Lander E."/>
            <person name="Langley C.H."/>
            <person name="Lapoint R."/>
            <person name="Lazzaro B.P."/>
            <person name="Lee S.J."/>
            <person name="Levesque L."/>
            <person name="Li R."/>
            <person name="Lin C.F."/>
            <person name="Lin M.F."/>
            <person name="Lindblad-Toh K."/>
            <person name="Llopart A."/>
            <person name="Long M."/>
            <person name="Low L."/>
            <person name="Lozovsky E."/>
            <person name="Lu J."/>
            <person name="Luo M."/>
            <person name="Machado C.A."/>
            <person name="Makalowski W."/>
            <person name="Marzo M."/>
            <person name="Matsuda M."/>
            <person name="Matzkin L."/>
            <person name="McAllister B."/>
            <person name="McBride C.S."/>
            <person name="McKernan B."/>
            <person name="McKernan K."/>
            <person name="Mendez-Lago M."/>
            <person name="Minx P."/>
            <person name="Mollenhauer M.U."/>
            <person name="Montooth K."/>
            <person name="Mount S.M."/>
            <person name="Mu X."/>
            <person name="Myers E."/>
            <person name="Negre B."/>
            <person name="Newfeld S."/>
            <person name="Nielsen R."/>
            <person name="Noor M.A."/>
            <person name="O'Grady P."/>
            <person name="Pachter L."/>
            <person name="Papaceit M."/>
            <person name="Parisi M.J."/>
            <person name="Parisi M."/>
            <person name="Parts L."/>
            <person name="Pedersen J.S."/>
            <person name="Pesole G."/>
            <person name="Phillippy A.M."/>
            <person name="Ponting C.P."/>
            <person name="Pop M."/>
            <person name="Porcelli D."/>
            <person name="Powell J.R."/>
            <person name="Prohaska S."/>
            <person name="Pruitt K."/>
            <person name="Puig M."/>
            <person name="Quesneville H."/>
            <person name="Ram K.R."/>
            <person name="Rand D."/>
            <person name="Rasmussen M.D."/>
            <person name="Reed L.K."/>
            <person name="Reenan R."/>
            <person name="Reily A."/>
            <person name="Remington K.A."/>
            <person name="Rieger T.T."/>
            <person name="Ritchie M.G."/>
            <person name="Robin C."/>
            <person name="Rogers Y.H."/>
            <person name="Rohde C."/>
            <person name="Rozas J."/>
            <person name="Rubenfield M.J."/>
            <person name="Ruiz A."/>
            <person name="Russo S."/>
            <person name="Salzberg S.L."/>
            <person name="Sanchez-Gracia A."/>
            <person name="Saranga D.J."/>
            <person name="Sato H."/>
            <person name="Schaeffer S.W."/>
            <person name="Schatz M.C."/>
            <person name="Schlenke T."/>
            <person name="Schwartz R."/>
            <person name="Segarra C."/>
            <person name="Singh R.S."/>
            <person name="Sirot L."/>
            <person name="Sirota M."/>
            <person name="Sisneros N.B."/>
            <person name="Smith C.D."/>
            <person name="Smith T.F."/>
            <person name="Spieth J."/>
            <person name="Stage D.E."/>
            <person name="Stark A."/>
            <person name="Stephan W."/>
            <person name="Strausberg R.L."/>
            <person name="Strempel S."/>
            <person name="Sturgill D."/>
            <person name="Sutton G."/>
            <person name="Sutton G.G."/>
            <person name="Tao W."/>
            <person name="Teichmann S."/>
            <person name="Tobari Y.N."/>
            <person name="Tomimura Y."/>
            <person name="Tsolas J.M."/>
            <person name="Valente V.L."/>
            <person name="Venter E."/>
            <person name="Venter J.C."/>
            <person name="Vicario S."/>
            <person name="Vieira F.G."/>
            <person name="Vilella A.J."/>
            <person name="Villasante A."/>
            <person name="Walenz B."/>
            <person name="Wang J."/>
            <person name="Wasserman M."/>
            <person name="Watts T."/>
            <person name="Wilson D."/>
            <person name="Wilson R.K."/>
            <person name="Wing R.A."/>
            <person name="Wolfner M.F."/>
            <person name="Wong A."/>
            <person name="Wong G.K."/>
            <person name="Wu C.I."/>
            <person name="Wu G."/>
            <person name="Yamamoto D."/>
            <person name="Yang H.P."/>
            <person name="Yang S.P."/>
            <person name="Yorke J.A."/>
            <person name="Yoshida K."/>
            <person name="Zdobnov E."/>
            <person name="Zhang P."/>
            <person name="Zhang Y."/>
            <person name="Zimin A.V."/>
            <person name="Baldwin J."/>
            <person name="Abdouelleil A."/>
            <person name="Abdulkadir J."/>
            <person name="Abebe A."/>
            <person name="Abera B."/>
            <person name="Abreu J."/>
            <person name="Acer S.C."/>
            <person name="Aftuck L."/>
            <person name="Alexander A."/>
            <person name="An P."/>
            <person name="Anderson E."/>
            <person name="Anderson S."/>
            <person name="Arachi H."/>
            <person name="Azer M."/>
            <person name="Bachantsang P."/>
            <person name="Barry A."/>
            <person name="Bayul T."/>
            <person name="Berlin A."/>
            <person name="Bessette D."/>
            <person name="Bloom T."/>
            <person name="Blye J."/>
            <person name="Boguslavskiy L."/>
            <person name="Bonnet C."/>
            <person name="Boukhgalter B."/>
            <person name="Bourzgui I."/>
            <person name="Brown A."/>
            <person name="Cahill P."/>
            <person name="Channer S."/>
            <person name="Cheshatsang Y."/>
            <person name="Chuda L."/>
            <person name="Citroen M."/>
            <person name="Collymore A."/>
            <person name="Cooke P."/>
            <person name="Costello M."/>
            <person name="D'Aco K."/>
            <person name="Daza R."/>
            <person name="De Haan G."/>
            <person name="DeGray S."/>
            <person name="DeMaso C."/>
            <person name="Dhargay N."/>
            <person name="Dooley K."/>
            <person name="Dooley E."/>
            <person name="Doricent M."/>
            <person name="Dorje P."/>
            <person name="Dorjee K."/>
            <person name="Dupes A."/>
            <person name="Elong R."/>
            <person name="Falk J."/>
            <person name="Farina A."/>
            <person name="Faro S."/>
            <person name="Ferguson D."/>
            <person name="Fisher S."/>
            <person name="Foley C.D."/>
            <person name="Franke A."/>
            <person name="Friedrich D."/>
            <person name="Gadbois L."/>
            <person name="Gearin G."/>
            <person name="Gearin C.R."/>
            <person name="Giannoukos G."/>
            <person name="Goode T."/>
            <person name="Graham J."/>
            <person name="Grandbois E."/>
            <person name="Grewal S."/>
            <person name="Gyaltsen K."/>
            <person name="Hafez N."/>
            <person name="Hagos B."/>
            <person name="Hall J."/>
            <person name="Henson C."/>
            <person name="Hollinger A."/>
            <person name="Honan T."/>
            <person name="Huard M.D."/>
            <person name="Hughes L."/>
            <person name="Hurhula B."/>
            <person name="Husby M.E."/>
            <person name="Kamat A."/>
            <person name="Kanga B."/>
            <person name="Kashin S."/>
            <person name="Khazanovich D."/>
            <person name="Kisner P."/>
            <person name="Lance K."/>
            <person name="Lara M."/>
            <person name="Lee W."/>
            <person name="Lennon N."/>
            <person name="Letendre F."/>
            <person name="LeVine R."/>
            <person name="Lipovsky A."/>
            <person name="Liu X."/>
            <person name="Liu J."/>
            <person name="Liu S."/>
            <person name="Lokyitsang T."/>
            <person name="Lokyitsang Y."/>
            <person name="Lubonja R."/>
            <person name="Lui A."/>
            <person name="MacDonald P."/>
            <person name="Magnisalis V."/>
            <person name="Maru K."/>
            <person name="Matthews C."/>
            <person name="McCusker W."/>
            <person name="McDonough S."/>
            <person name="Mehta T."/>
            <person name="Meldrim J."/>
            <person name="Meneus L."/>
            <person name="Mihai O."/>
            <person name="Mihalev A."/>
            <person name="Mihova T."/>
            <person name="Mittelman R."/>
            <person name="Mlenga V."/>
            <person name="Montmayeur A."/>
            <person name="Mulrain L."/>
            <person name="Navidi A."/>
            <person name="Naylor J."/>
            <person name="Negash T."/>
            <person name="Nguyen T."/>
            <person name="Nguyen N."/>
            <person name="Nicol R."/>
            <person name="Norbu C."/>
            <person name="Norbu N."/>
            <person name="Novod N."/>
            <person name="O'Neill B."/>
            <person name="Osman S."/>
            <person name="Markiewicz E."/>
            <person name="Oyono O.L."/>
            <person name="Patti C."/>
            <person name="Phunkhang P."/>
            <person name="Pierre F."/>
            <person name="Priest M."/>
            <person name="Raghuraman S."/>
            <person name="Rege F."/>
            <person name="Reyes R."/>
            <person name="Rise C."/>
            <person name="Rogov P."/>
            <person name="Ross K."/>
            <person name="Ryan E."/>
            <person name="Settipalli S."/>
            <person name="Shea T."/>
            <person name="Sherpa N."/>
            <person name="Shi L."/>
            <person name="Shih D."/>
            <person name="Sparrow T."/>
            <person name="Spaulding J."/>
            <person name="Stalker J."/>
            <person name="Stange-Thomann N."/>
            <person name="Stavropoulos S."/>
            <person name="Stone C."/>
            <person name="Strader C."/>
            <person name="Tesfaye S."/>
            <person name="Thomson T."/>
            <person name="Thoulutsang Y."/>
            <person name="Thoulutsang D."/>
            <person name="Topham K."/>
            <person name="Topping I."/>
            <person name="Tsamla T."/>
            <person name="Vassiliev H."/>
            <person name="Vo A."/>
            <person name="Wangchuk T."/>
            <person name="Wangdi T."/>
            <person name="Weiand M."/>
            <person name="Wilkinson J."/>
            <person name="Wilson A."/>
            <person name="Yadav S."/>
            <person name="Young G."/>
            <person name="Yu Q."/>
            <person name="Zembek L."/>
            <person name="Zhong D."/>
            <person name="Zimmer A."/>
            <person name="Zwirko Z."/>
            <person name="Jaffe D.B."/>
            <person name="Alvarez P."/>
            <person name="Brockman W."/>
            <person name="Butler J."/>
            <person name="Chin C."/>
            <person name="Gnerre S."/>
            <person name="Grabherr M."/>
            <person name="Kleber M."/>
            <person name="Mauceli E."/>
            <person name="MacCallum I."/>
        </authorList>
    </citation>
    <scope>NUCLEOTIDE SEQUENCE [LARGE SCALE GENOMIC DNA]</scope>
    <source>
        <strain evidence="2">Rob3c / Tucson 14021-0248.25</strain>
    </source>
</reference>
<protein>
    <submittedName>
        <fullName evidence="1">GM22956</fullName>
    </submittedName>
</protein>
<name>B4I746_DROSE</name>
<dbReference type="HOGENOM" id="CLU_1940312_0_0_1"/>
<evidence type="ECO:0000313" key="2">
    <source>
        <dbReference type="Proteomes" id="UP000001292"/>
    </source>
</evidence>
<sequence length="130" mass="15491">MDDGRWTMDDGRWTMDDGRWTMDDGRWTMDDGRWTMDDGRWTMDDGRWTMDDGQWTVDDEGAPTADFSHRPKCRDDDKCHMLLDVDGAKGWGGTHRWWWWWWCVSPNTQIVYPTHPTANVCLNNFQIVQI</sequence>
<dbReference type="EMBL" id="CH480823">
    <property type="protein sequence ID" value="EDW56144.1"/>
    <property type="molecule type" value="Genomic_DNA"/>
</dbReference>
<gene>
    <name evidence="1" type="primary">Dsec\GM22956</name>
    <name evidence="1" type="ORF">Dsec_GM22956</name>
</gene>